<organism evidence="1">
    <name type="scientific">marine sediment metagenome</name>
    <dbReference type="NCBI Taxonomy" id="412755"/>
    <lineage>
        <taxon>unclassified sequences</taxon>
        <taxon>metagenomes</taxon>
        <taxon>ecological metagenomes</taxon>
    </lineage>
</organism>
<name>A0A0F9TJ62_9ZZZZ</name>
<gene>
    <name evidence="1" type="ORF">LCGC14_0646720</name>
</gene>
<dbReference type="AlphaFoldDB" id="A0A0F9TJ62"/>
<dbReference type="EMBL" id="LAZR01001188">
    <property type="protein sequence ID" value="KKN49031.1"/>
    <property type="molecule type" value="Genomic_DNA"/>
</dbReference>
<accession>A0A0F9TJ62</accession>
<protein>
    <submittedName>
        <fullName evidence="1">Uncharacterized protein</fullName>
    </submittedName>
</protein>
<evidence type="ECO:0000313" key="1">
    <source>
        <dbReference type="EMBL" id="KKN49031.1"/>
    </source>
</evidence>
<comment type="caution">
    <text evidence="1">The sequence shown here is derived from an EMBL/GenBank/DDBJ whole genome shotgun (WGS) entry which is preliminary data.</text>
</comment>
<proteinExistence type="predicted"/>
<sequence>MKERFFGENIREAYRILREDKMSDKIEVTGIEIKINGNKATLNIEDAWELKRELDKLLHAESVPYPYPVYPGPVSPLEWFVAKPYMTWGSHTGDPLPDPSITIC</sequence>
<reference evidence="1" key="1">
    <citation type="journal article" date="2015" name="Nature">
        <title>Complex archaea that bridge the gap between prokaryotes and eukaryotes.</title>
        <authorList>
            <person name="Spang A."/>
            <person name="Saw J.H."/>
            <person name="Jorgensen S.L."/>
            <person name="Zaremba-Niedzwiedzka K."/>
            <person name="Martijn J."/>
            <person name="Lind A.E."/>
            <person name="van Eijk R."/>
            <person name="Schleper C."/>
            <person name="Guy L."/>
            <person name="Ettema T.J."/>
        </authorList>
    </citation>
    <scope>NUCLEOTIDE SEQUENCE</scope>
</reference>